<dbReference type="EMBL" id="VDMD01000013">
    <property type="protein sequence ID" value="TRM62407.1"/>
    <property type="molecule type" value="Genomic_DNA"/>
</dbReference>
<comment type="caution">
    <text evidence="1">The sequence shown here is derived from an EMBL/GenBank/DDBJ whole genome shotgun (WGS) entry which is preliminary data.</text>
</comment>
<proteinExistence type="predicted"/>
<dbReference type="SUPFAM" id="SSF63829">
    <property type="entry name" value="Calcium-dependent phosphotriesterase"/>
    <property type="match status" value="1"/>
</dbReference>
<keyword evidence="2" id="KW-1185">Reference proteome</keyword>
<dbReference type="OrthoDB" id="2896642at2759"/>
<evidence type="ECO:0000313" key="1">
    <source>
        <dbReference type="EMBL" id="TRM62407.1"/>
    </source>
</evidence>
<dbReference type="Gene3D" id="2.120.10.30">
    <property type="entry name" value="TolB, C-terminal domain"/>
    <property type="match status" value="1"/>
</dbReference>
<dbReference type="PANTHER" id="PTHR42060">
    <property type="entry name" value="NHL REPEAT-CONTAINING PROTEIN-RELATED"/>
    <property type="match status" value="1"/>
</dbReference>
<name>A0A550CC83_9AGAR</name>
<protein>
    <recommendedName>
        <fullName evidence="3">SMP-30/Gluconolactonase/LRE-like region domain-containing protein</fullName>
    </recommendedName>
</protein>
<dbReference type="PANTHER" id="PTHR42060:SF1">
    <property type="entry name" value="NHL REPEAT-CONTAINING PROTEIN"/>
    <property type="match status" value="1"/>
</dbReference>
<reference evidence="1 2" key="1">
    <citation type="journal article" date="2019" name="New Phytol.">
        <title>Comparative genomics reveals unique wood-decay strategies and fruiting body development in the Schizophyllaceae.</title>
        <authorList>
            <person name="Almasi E."/>
            <person name="Sahu N."/>
            <person name="Krizsan K."/>
            <person name="Balint B."/>
            <person name="Kovacs G.M."/>
            <person name="Kiss B."/>
            <person name="Cseklye J."/>
            <person name="Drula E."/>
            <person name="Henrissat B."/>
            <person name="Nagy I."/>
            <person name="Chovatia M."/>
            <person name="Adam C."/>
            <person name="LaButti K."/>
            <person name="Lipzen A."/>
            <person name="Riley R."/>
            <person name="Grigoriev I.V."/>
            <person name="Nagy L.G."/>
        </authorList>
    </citation>
    <scope>NUCLEOTIDE SEQUENCE [LARGE SCALE GENOMIC DNA]</scope>
    <source>
        <strain evidence="1 2">NL-1724</strain>
    </source>
</reference>
<accession>A0A550CC83</accession>
<evidence type="ECO:0008006" key="3">
    <source>
        <dbReference type="Google" id="ProtNLM"/>
    </source>
</evidence>
<dbReference type="InterPro" id="IPR011042">
    <property type="entry name" value="6-blade_b-propeller_TolB-like"/>
</dbReference>
<sequence>MECRRLITVVAFSLHSRTPSLQLSPSSSSTAMHSLSLALLVGLASLTVSALPSSHKGHAHHASAAPVVQEVHVFPVNTSVENLAVRHSGEILATLNSAPELYQIDPFCDNAATVLVHEFEGYTSLFGIVELEKDHFYIAAGNFSVFTIQAVPGWWAIFHVDMSSFHTGQDGSIQSLAVVEKVVEIPEGEFLNGAGVFSAEDGLMYVADSGSGIIYLVDVLRRDYWAAIQDPLTIKGQPMPDYPSVNGVHYNAASQTVFFSNVAQELYGRVPVFSNGSQAGAAEVVLQGDLYDDFLLDEAGNAFITLLAGDGVILVDAGSGESTVISHSSELEAPSAVARGRAAHDWHSLYVSRNGGIGRPTVVGGGVVRIDL</sequence>
<dbReference type="AlphaFoldDB" id="A0A550CC83"/>
<dbReference type="Proteomes" id="UP000320762">
    <property type="component" value="Unassembled WGS sequence"/>
</dbReference>
<gene>
    <name evidence="1" type="ORF">BD626DRAFT_499126</name>
</gene>
<organism evidence="1 2">
    <name type="scientific">Schizophyllum amplum</name>
    <dbReference type="NCBI Taxonomy" id="97359"/>
    <lineage>
        <taxon>Eukaryota</taxon>
        <taxon>Fungi</taxon>
        <taxon>Dikarya</taxon>
        <taxon>Basidiomycota</taxon>
        <taxon>Agaricomycotina</taxon>
        <taxon>Agaricomycetes</taxon>
        <taxon>Agaricomycetidae</taxon>
        <taxon>Agaricales</taxon>
        <taxon>Schizophyllaceae</taxon>
        <taxon>Schizophyllum</taxon>
    </lineage>
</organism>
<evidence type="ECO:0000313" key="2">
    <source>
        <dbReference type="Proteomes" id="UP000320762"/>
    </source>
</evidence>
<dbReference type="STRING" id="97359.A0A550CC83"/>
<dbReference type="InterPro" id="IPR052998">
    <property type="entry name" value="Hetero-Diels-Alderase-like"/>
</dbReference>